<comment type="caution">
    <text evidence="2">The sequence shown here is derived from an EMBL/GenBank/DDBJ whole genome shotgun (WGS) entry which is preliminary data.</text>
</comment>
<dbReference type="InParanoid" id="A0A259U1V6"/>
<dbReference type="AlphaFoldDB" id="A0A259U1V6"/>
<sequence length="103" mass="11507">MQFPDSIALIPASVAEIGAEIGKSTASDLLATLPEILRRSRLGEFMTDAEVTRETGLSKRQLRHLRSERRLPYVKQGQTIRYRTSEVFAFMDAGHVPARPPTP</sequence>
<dbReference type="Pfam" id="PF12728">
    <property type="entry name" value="HTH_17"/>
    <property type="match status" value="1"/>
</dbReference>
<dbReference type="Proteomes" id="UP000216446">
    <property type="component" value="Unassembled WGS sequence"/>
</dbReference>
<reference evidence="2 3" key="1">
    <citation type="submission" date="2016-11" db="EMBL/GenBank/DDBJ databases">
        <title>Study of marine rhodopsin-containing bacteria.</title>
        <authorList>
            <person name="Yoshizawa S."/>
            <person name="Kumagai Y."/>
            <person name="Kogure K."/>
        </authorList>
    </citation>
    <scope>NUCLEOTIDE SEQUENCE [LARGE SCALE GENOMIC DNA]</scope>
    <source>
        <strain evidence="2 3">SG-29</strain>
    </source>
</reference>
<dbReference type="RefSeq" id="WP_179271204.1">
    <property type="nucleotide sequence ID" value="NZ_MQWB01000001.1"/>
</dbReference>
<name>A0A259U1V6_9BACT</name>
<evidence type="ECO:0000313" key="2">
    <source>
        <dbReference type="EMBL" id="OZC04033.1"/>
    </source>
</evidence>
<feature type="domain" description="Helix-turn-helix" evidence="1">
    <location>
        <begin position="46"/>
        <end position="93"/>
    </location>
</feature>
<accession>A0A259U1V6</accession>
<organism evidence="2 3">
    <name type="scientific">Rubricoccus marinus</name>
    <dbReference type="NCBI Taxonomy" id="716817"/>
    <lineage>
        <taxon>Bacteria</taxon>
        <taxon>Pseudomonadati</taxon>
        <taxon>Rhodothermota</taxon>
        <taxon>Rhodothermia</taxon>
        <taxon>Rhodothermales</taxon>
        <taxon>Rubricoccaceae</taxon>
        <taxon>Rubricoccus</taxon>
    </lineage>
</organism>
<dbReference type="InterPro" id="IPR009061">
    <property type="entry name" value="DNA-bd_dom_put_sf"/>
</dbReference>
<dbReference type="SUPFAM" id="SSF46955">
    <property type="entry name" value="Putative DNA-binding domain"/>
    <property type="match status" value="1"/>
</dbReference>
<dbReference type="EMBL" id="MQWB01000001">
    <property type="protein sequence ID" value="OZC04033.1"/>
    <property type="molecule type" value="Genomic_DNA"/>
</dbReference>
<protein>
    <recommendedName>
        <fullName evidence="1">Helix-turn-helix domain-containing protein</fullName>
    </recommendedName>
</protein>
<gene>
    <name evidence="2" type="ORF">BSZ36_14195</name>
</gene>
<proteinExistence type="predicted"/>
<evidence type="ECO:0000259" key="1">
    <source>
        <dbReference type="Pfam" id="PF12728"/>
    </source>
</evidence>
<evidence type="ECO:0000313" key="3">
    <source>
        <dbReference type="Proteomes" id="UP000216446"/>
    </source>
</evidence>
<dbReference type="InterPro" id="IPR041657">
    <property type="entry name" value="HTH_17"/>
</dbReference>
<keyword evidence="3" id="KW-1185">Reference proteome</keyword>